<keyword evidence="1" id="KW-1133">Transmembrane helix</keyword>
<feature type="transmembrane region" description="Helical" evidence="1">
    <location>
        <begin position="50"/>
        <end position="73"/>
    </location>
</feature>
<proteinExistence type="predicted"/>
<keyword evidence="1" id="KW-0812">Transmembrane</keyword>
<dbReference type="EMBL" id="BAUV01000032">
    <property type="protein sequence ID" value="GAE36313.1"/>
    <property type="molecule type" value="Genomic_DNA"/>
</dbReference>
<gene>
    <name evidence="2" type="ORF">JCM9157_3474</name>
</gene>
<evidence type="ECO:0000256" key="1">
    <source>
        <dbReference type="SAM" id="Phobius"/>
    </source>
</evidence>
<comment type="caution">
    <text evidence="2">The sequence shown here is derived from an EMBL/GenBank/DDBJ whole genome shotgun (WGS) entry which is preliminary data.</text>
</comment>
<organism evidence="2 3">
    <name type="scientific">Halalkalibacter akibai (strain ATCC 43226 / DSM 21942 / CIP 109018 / JCM 9157 / 1139)</name>
    <name type="common">Bacillus akibai</name>
    <dbReference type="NCBI Taxonomy" id="1236973"/>
    <lineage>
        <taxon>Bacteria</taxon>
        <taxon>Bacillati</taxon>
        <taxon>Bacillota</taxon>
        <taxon>Bacilli</taxon>
        <taxon>Bacillales</taxon>
        <taxon>Bacillaceae</taxon>
        <taxon>Halalkalibacter</taxon>
    </lineage>
</organism>
<dbReference type="STRING" id="1236973.JCM9157_3474"/>
<protein>
    <submittedName>
        <fullName evidence="2">Uncharacterized protein</fullName>
    </submittedName>
</protein>
<evidence type="ECO:0000313" key="3">
    <source>
        <dbReference type="Proteomes" id="UP000018896"/>
    </source>
</evidence>
<accession>W4QXE2</accession>
<reference evidence="2 3" key="1">
    <citation type="journal article" date="2014" name="Genome Announc.">
        <title>Draft Genome Sequences of Three Alkaliphilic Bacillus Strains, Bacillus wakoensis JCM 9140T, Bacillus akibai JCM 9157T, and Bacillus hemicellulosilyticus JCM 9152T.</title>
        <authorList>
            <person name="Yuki M."/>
            <person name="Oshima K."/>
            <person name="Suda W."/>
            <person name="Oshida Y."/>
            <person name="Kitamura K."/>
            <person name="Iida T."/>
            <person name="Hattori M."/>
            <person name="Ohkuma M."/>
        </authorList>
    </citation>
    <scope>NUCLEOTIDE SEQUENCE [LARGE SCALE GENOMIC DNA]</scope>
    <source>
        <strain evidence="2 3">JCM 9157</strain>
    </source>
</reference>
<keyword evidence="1" id="KW-0472">Membrane</keyword>
<dbReference type="AlphaFoldDB" id="W4QXE2"/>
<sequence length="74" mass="8332">MYFALIIGVILMFLSIIFWKRGNDNEPLLSSVIDAFIGIFSGFTFRSFSILIFIIGFLILVITGLYMMGIVTIS</sequence>
<dbReference type="Proteomes" id="UP000018896">
    <property type="component" value="Unassembled WGS sequence"/>
</dbReference>
<evidence type="ECO:0000313" key="2">
    <source>
        <dbReference type="EMBL" id="GAE36313.1"/>
    </source>
</evidence>
<name>W4QXE2_HALA3</name>
<keyword evidence="3" id="KW-1185">Reference proteome</keyword>